<feature type="region of interest" description="Disordered" evidence="2">
    <location>
        <begin position="237"/>
        <end position="270"/>
    </location>
</feature>
<evidence type="ECO:0000256" key="3">
    <source>
        <dbReference type="SAM" id="SignalP"/>
    </source>
</evidence>
<organism evidence="4 5">
    <name type="scientific">Actinocatenispora comari</name>
    <dbReference type="NCBI Taxonomy" id="2807577"/>
    <lineage>
        <taxon>Bacteria</taxon>
        <taxon>Bacillati</taxon>
        <taxon>Actinomycetota</taxon>
        <taxon>Actinomycetes</taxon>
        <taxon>Micromonosporales</taxon>
        <taxon>Micromonosporaceae</taxon>
        <taxon>Actinocatenispora</taxon>
    </lineage>
</organism>
<feature type="region of interest" description="Disordered" evidence="2">
    <location>
        <begin position="37"/>
        <end position="59"/>
    </location>
</feature>
<dbReference type="InterPro" id="IPR028994">
    <property type="entry name" value="Integrin_alpha_N"/>
</dbReference>
<dbReference type="Pfam" id="PF13517">
    <property type="entry name" value="FG-GAP_3"/>
    <property type="match status" value="1"/>
</dbReference>
<name>A0A8J4AFY7_9ACTN</name>
<dbReference type="InterPro" id="IPR013517">
    <property type="entry name" value="FG-GAP"/>
</dbReference>
<gene>
    <name evidence="4" type="ORF">NUM_42160</name>
</gene>
<sequence>MSASLLRRPRRAIAGLAAALVSAGVLVAGVAAPATAGPDAAQSASEKAQDTGEPVPIPELTDSFTTVTAQPDGTFQKDVSNVPERIHRNDTWVNVDATLRPNSDGSLSPAASYTPLTLSGGGDGPLAVLHHDQQSLSLTWPTSLPAPTISGDTAIYADVLPGVDLRVTADNLGGMSDVLVVKTAEAAANPALTTLTLAAQTSSGLTVQSDTGNNVTVLDTDGQALFHSPAPMMWDSSTAAAASAATADGDTVDETDPADGPGPGAQVKPVGVQADDDSVTLTPDAGLLTGSTTQYPVYIDPAWTDGQTYYAWVQEAFPNSSNWNTTDNGEPAVGYCGWDDCIPHGRTRSFFQFHPGSLTNTHVISAYFKVTGVSPYAGSANCDDAHPMVVNSTDLIDHTIHWGNEPSIWSQQDTANAYNGYGSCPNRTATFNVTSSAQADNGQGTLTYRIRASSETNRNDYMRFNHKASLTLNYNKVPNIPTSFKFSPTPTPNHTGFSDAGWIGAAGDISLAAHISDPDGSAQSITGQFHVWDKGGSGTADATDVIAWTDSAGHSSHVTGSGGTVSIKLPTSKLIDGHKYGADARTVDAYDTSGVTDYQYFWYDATAPKDLAVSSSDFPAEGTATHKIGEQGVVHLAATDHNPTDGKASGLDHFTYSLASAADLADGGGTLATATVDTATGIGSADATIKPTVWGVNYLYVAAVDKAGNQSATATYTFYVLDDPTAAVSPGDVDGRLDDGATRPDLLAANKVTTNLELYQTLNRAPDPIVTASDGSDSPDGTSWANTLIAHRLSSTGTRVDDLWAHKPGTSQLFLYKNNLNNAGGLDPDHPRYYTRSNWSAVPRPLDCADTDCSSYTTTDWSHVTQLIAPGDMTGDGKPDLLTVEDGTLWLFPSSTVSNQFLPPHSLGTGYASMRLVAPGDASGDGLPDLWGFDDNHTINMYLNVGDPNVVTTITLQPSTDTDPYFDSDQRPLISSPGDADGDGNPDVYTTVNVAPSISSHQQLWANMGQSIGNHAPDLAGHTTVDDTIPWENITNLA</sequence>
<accession>A0A8J4AFY7</accession>
<evidence type="ECO:0000256" key="1">
    <source>
        <dbReference type="ARBA" id="ARBA00022729"/>
    </source>
</evidence>
<evidence type="ECO:0000313" key="4">
    <source>
        <dbReference type="EMBL" id="GIL28962.1"/>
    </source>
</evidence>
<feature type="signal peptide" evidence="3">
    <location>
        <begin position="1"/>
        <end position="36"/>
    </location>
</feature>
<feature type="region of interest" description="Disordered" evidence="2">
    <location>
        <begin position="961"/>
        <end position="986"/>
    </location>
</feature>
<dbReference type="SUPFAM" id="SSF69318">
    <property type="entry name" value="Integrin alpha N-terminal domain"/>
    <property type="match status" value="1"/>
</dbReference>
<evidence type="ECO:0008006" key="6">
    <source>
        <dbReference type="Google" id="ProtNLM"/>
    </source>
</evidence>
<feature type="compositionally biased region" description="Low complexity" evidence="2">
    <location>
        <begin position="237"/>
        <end position="249"/>
    </location>
</feature>
<dbReference type="AlphaFoldDB" id="A0A8J4AFY7"/>
<comment type="caution">
    <text evidence="4">The sequence shown here is derived from an EMBL/GenBank/DDBJ whole genome shotgun (WGS) entry which is preliminary data.</text>
</comment>
<dbReference type="EMBL" id="BOPO01000082">
    <property type="protein sequence ID" value="GIL28962.1"/>
    <property type="molecule type" value="Genomic_DNA"/>
</dbReference>
<keyword evidence="5" id="KW-1185">Reference proteome</keyword>
<protein>
    <recommendedName>
        <fullName evidence="6">VCBS repeat-containing protein</fullName>
    </recommendedName>
</protein>
<evidence type="ECO:0000256" key="2">
    <source>
        <dbReference type="SAM" id="MobiDB-lite"/>
    </source>
</evidence>
<evidence type="ECO:0000313" key="5">
    <source>
        <dbReference type="Proteomes" id="UP000614996"/>
    </source>
</evidence>
<reference evidence="5" key="1">
    <citation type="journal article" date="2021" name="Int. J. Syst. Evol. Microbiol.">
        <title>Actinocatenispora comari sp. nov., an endophytic actinomycete isolated from aerial parts of Comarum salesowianum.</title>
        <authorList>
            <person name="Oyunbileg N."/>
            <person name="Iizaka Y."/>
            <person name="Hamada M."/>
            <person name="Davaapurev B.O."/>
            <person name="Fukumoto A."/>
            <person name="Tsetseg B."/>
            <person name="Kato F."/>
            <person name="Tamura T."/>
            <person name="Batkhuu J."/>
            <person name="Anzai Y."/>
        </authorList>
    </citation>
    <scope>NUCLEOTIDE SEQUENCE [LARGE SCALE GENOMIC DNA]</scope>
    <source>
        <strain evidence="5">NUM-2625</strain>
    </source>
</reference>
<feature type="chain" id="PRO_5038714139" description="VCBS repeat-containing protein" evidence="3">
    <location>
        <begin position="37"/>
        <end position="1038"/>
    </location>
</feature>
<dbReference type="Proteomes" id="UP000614996">
    <property type="component" value="Unassembled WGS sequence"/>
</dbReference>
<proteinExistence type="predicted"/>
<keyword evidence="1 3" id="KW-0732">Signal</keyword>